<evidence type="ECO:0000313" key="2">
    <source>
        <dbReference type="Proteomes" id="UP001162992"/>
    </source>
</evidence>
<organism evidence="1 2">
    <name type="scientific">Diphasiastrum complanatum</name>
    <name type="common">Issler's clubmoss</name>
    <name type="synonym">Lycopodium complanatum</name>
    <dbReference type="NCBI Taxonomy" id="34168"/>
    <lineage>
        <taxon>Eukaryota</taxon>
        <taxon>Viridiplantae</taxon>
        <taxon>Streptophyta</taxon>
        <taxon>Embryophyta</taxon>
        <taxon>Tracheophyta</taxon>
        <taxon>Lycopodiopsida</taxon>
        <taxon>Lycopodiales</taxon>
        <taxon>Lycopodiaceae</taxon>
        <taxon>Lycopodioideae</taxon>
        <taxon>Diphasiastrum</taxon>
    </lineage>
</organism>
<dbReference type="EMBL" id="CM055098">
    <property type="protein sequence ID" value="KAJ7548851.1"/>
    <property type="molecule type" value="Genomic_DNA"/>
</dbReference>
<dbReference type="Proteomes" id="UP001162992">
    <property type="component" value="Chromosome 7"/>
</dbReference>
<gene>
    <name evidence="1" type="ORF">O6H91_07G030400</name>
</gene>
<sequence length="331" mass="38228">MIALSKTCEPTKRLSFDHHCKMESPPKIVLKPQRSEIDSTPSSRKCAECGFVVLKPSLLAQHMLAHSNERPFCCPIEGCTSTYKRPDHLNRHLRKHNGKMLKCPWPNCKLQCTNKSNFKRHLRRHDEKGSLQRCRDKSMDKIKMYPCECGKEFRNLSALQYHQDTAHVIQYAEIICSEVGCYETFSDAASLKEHARLSHRYALCEVCGKSFLKRNLKRHYEAHNGAVKQSFYCPYANCSHGYTRKSNLTSHIKAVHLQVKPYSCSFENCGKRFAFKNVRDNHEKTAAHLPWLGDFISEEKKLLLKPKGGRKRMVFMSVDDLFLKRGRCSTS</sequence>
<reference evidence="2" key="1">
    <citation type="journal article" date="2024" name="Proc. Natl. Acad. Sci. U.S.A.">
        <title>Extraordinary preservation of gene collinearity over three hundred million years revealed in homosporous lycophytes.</title>
        <authorList>
            <person name="Li C."/>
            <person name="Wickell D."/>
            <person name="Kuo L.Y."/>
            <person name="Chen X."/>
            <person name="Nie B."/>
            <person name="Liao X."/>
            <person name="Peng D."/>
            <person name="Ji J."/>
            <person name="Jenkins J."/>
            <person name="Williams M."/>
            <person name="Shu S."/>
            <person name="Plott C."/>
            <person name="Barry K."/>
            <person name="Rajasekar S."/>
            <person name="Grimwood J."/>
            <person name="Han X."/>
            <person name="Sun S."/>
            <person name="Hou Z."/>
            <person name="He W."/>
            <person name="Dai G."/>
            <person name="Sun C."/>
            <person name="Schmutz J."/>
            <person name="Leebens-Mack J.H."/>
            <person name="Li F.W."/>
            <person name="Wang L."/>
        </authorList>
    </citation>
    <scope>NUCLEOTIDE SEQUENCE [LARGE SCALE GENOMIC DNA]</scope>
    <source>
        <strain evidence="2">cv. PW_Plant_1</strain>
    </source>
</reference>
<protein>
    <submittedName>
        <fullName evidence="1">Uncharacterized protein</fullName>
    </submittedName>
</protein>
<comment type="caution">
    <text evidence="1">The sequence shown here is derived from an EMBL/GenBank/DDBJ whole genome shotgun (WGS) entry which is preliminary data.</text>
</comment>
<keyword evidence="2" id="KW-1185">Reference proteome</keyword>
<proteinExistence type="predicted"/>
<name>A0ACC2D3L1_DIPCM</name>
<accession>A0ACC2D3L1</accession>
<evidence type="ECO:0000313" key="1">
    <source>
        <dbReference type="EMBL" id="KAJ7548851.1"/>
    </source>
</evidence>